<dbReference type="EMBL" id="WQNF01000001">
    <property type="protein sequence ID" value="MVT63605.1"/>
    <property type="molecule type" value="Genomic_DNA"/>
</dbReference>
<dbReference type="Proteomes" id="UP000436468">
    <property type="component" value="Unassembled WGS sequence"/>
</dbReference>
<dbReference type="InterPro" id="IPR018691">
    <property type="entry name" value="DUF2188"/>
</dbReference>
<comment type="caution">
    <text evidence="2">The sequence shown here is derived from an EMBL/GenBank/DDBJ whole genome shotgun (WGS) entry which is preliminary data.</text>
</comment>
<gene>
    <name evidence="2" type="ORF">GPL21_00565</name>
</gene>
<dbReference type="Pfam" id="PF09954">
    <property type="entry name" value="DUF2188"/>
    <property type="match status" value="1"/>
</dbReference>
<proteinExistence type="predicted"/>
<organism evidence="2 3">
    <name type="scientific">Bradyrhizobium pachyrhizi</name>
    <dbReference type="NCBI Taxonomy" id="280333"/>
    <lineage>
        <taxon>Bacteria</taxon>
        <taxon>Pseudomonadati</taxon>
        <taxon>Pseudomonadota</taxon>
        <taxon>Alphaproteobacteria</taxon>
        <taxon>Hyphomicrobiales</taxon>
        <taxon>Nitrobacteraceae</taxon>
        <taxon>Bradyrhizobium</taxon>
    </lineage>
</organism>
<dbReference type="RefSeq" id="WP_016840968.1">
    <property type="nucleotide sequence ID" value="NZ_CP121667.1"/>
</dbReference>
<name>A0A0R3BYQ1_9BRAD</name>
<feature type="compositionally biased region" description="Basic and acidic residues" evidence="1">
    <location>
        <begin position="71"/>
        <end position="81"/>
    </location>
</feature>
<evidence type="ECO:0000313" key="3">
    <source>
        <dbReference type="Proteomes" id="UP000436468"/>
    </source>
</evidence>
<evidence type="ECO:0000256" key="1">
    <source>
        <dbReference type="SAM" id="MobiDB-lite"/>
    </source>
</evidence>
<dbReference type="GeneID" id="92952248"/>
<feature type="region of interest" description="Disordered" evidence="1">
    <location>
        <begin position="43"/>
        <end position="81"/>
    </location>
</feature>
<reference evidence="2 3" key="1">
    <citation type="submission" date="2019-12" db="EMBL/GenBank/DDBJ databases">
        <title>Draft genome sequences Bradyrhizobium cajani AMBPC1010, Bradyrhizobium pachyrhizi AMBPC1040 and Bradyrhizobium yuanmingense ALSPC3051, three plant growth promoting strains isolated from nodules of Cajanus cajan L. in Dominican Republic.</title>
        <authorList>
            <person name="Flores-Felix J.D."/>
            <person name="Araujo J."/>
            <person name="Diaz-Alcantara C."/>
            <person name="Gonzalez-Andres F."/>
            <person name="Velazquez E."/>
        </authorList>
    </citation>
    <scope>NUCLEOTIDE SEQUENCE [LARGE SCALE GENOMIC DNA]</scope>
    <source>
        <strain evidence="2 3">1040</strain>
    </source>
</reference>
<sequence length="81" mass="8903">MSHVIYKVVQHDGGWAYTVNGVFSEPFPTHAAALAAARRAANEQRVPGRTEAIQYETSDGKWLTETASGNDRPETEVEDGR</sequence>
<evidence type="ECO:0000313" key="2">
    <source>
        <dbReference type="EMBL" id="MVT63605.1"/>
    </source>
</evidence>
<dbReference type="AlphaFoldDB" id="A0A0R3BYQ1"/>
<protein>
    <submittedName>
        <fullName evidence="2">DUF2188 domain-containing protein</fullName>
    </submittedName>
</protein>
<keyword evidence="3" id="KW-1185">Reference proteome</keyword>
<accession>A0A0R3BYQ1</accession>